<organism evidence="24 25">
    <name type="scientific">Candidozyma haemuli</name>
    <dbReference type="NCBI Taxonomy" id="45357"/>
    <lineage>
        <taxon>Eukaryota</taxon>
        <taxon>Fungi</taxon>
        <taxon>Dikarya</taxon>
        <taxon>Ascomycota</taxon>
        <taxon>Saccharomycotina</taxon>
        <taxon>Pichiomycetes</taxon>
        <taxon>Metschnikowiaceae</taxon>
        <taxon>Candidozyma</taxon>
    </lineage>
</organism>
<dbReference type="GO" id="GO:0005886">
    <property type="term" value="C:plasma membrane"/>
    <property type="evidence" value="ECO:0007669"/>
    <property type="project" value="TreeGrafter"/>
</dbReference>
<dbReference type="InterPro" id="IPR019775">
    <property type="entry name" value="WD40_repeat_CS"/>
</dbReference>
<feature type="repeat" description="WD" evidence="18">
    <location>
        <begin position="268"/>
        <end position="301"/>
    </location>
</feature>
<evidence type="ECO:0000256" key="15">
    <source>
        <dbReference type="ARBA" id="ARBA00023212"/>
    </source>
</evidence>
<evidence type="ECO:0000313" key="25">
    <source>
        <dbReference type="Proteomes" id="UP000244309"/>
    </source>
</evidence>
<dbReference type="GO" id="GO:0051015">
    <property type="term" value="F:actin filament binding"/>
    <property type="evidence" value="ECO:0007669"/>
    <property type="project" value="TreeGrafter"/>
</dbReference>
<keyword evidence="12 19" id="KW-0518">Myosin</keyword>
<dbReference type="Gene3D" id="3.40.850.10">
    <property type="entry name" value="Kinesin motor domain"/>
    <property type="match status" value="1"/>
</dbReference>
<dbReference type="CDD" id="cd01378">
    <property type="entry name" value="MYSc_Myo1"/>
    <property type="match status" value="1"/>
</dbReference>
<dbReference type="GO" id="GO:0016787">
    <property type="term" value="F:hydrolase activity"/>
    <property type="evidence" value="ECO:0007669"/>
    <property type="project" value="UniProtKB-KW"/>
</dbReference>
<keyword evidence="9 19" id="KW-0547">Nucleotide-binding</keyword>
<dbReference type="PRINTS" id="PR00193">
    <property type="entry name" value="MYOSINHEAVY"/>
</dbReference>
<dbReference type="FunFam" id="1.20.120.720:FF:000015">
    <property type="entry name" value="Myosin I"/>
    <property type="match status" value="1"/>
</dbReference>
<keyword evidence="11 19" id="KW-0067">ATP-binding</keyword>
<dbReference type="GO" id="GO:0007121">
    <property type="term" value="P:bipolar cellular bud site selection"/>
    <property type="evidence" value="ECO:0007669"/>
    <property type="project" value="UniProtKB-ARBA"/>
</dbReference>
<feature type="domain" description="TH1" evidence="23">
    <location>
        <begin position="1241"/>
        <end position="1430"/>
    </location>
</feature>
<keyword evidence="4 17" id="KW-0728">SH3 domain</keyword>
<dbReference type="GO" id="GO:0007015">
    <property type="term" value="P:actin filament organization"/>
    <property type="evidence" value="ECO:0007669"/>
    <property type="project" value="TreeGrafter"/>
</dbReference>
<dbReference type="PROSITE" id="PS00678">
    <property type="entry name" value="WD_REPEATS_1"/>
    <property type="match status" value="2"/>
</dbReference>
<dbReference type="Gene3D" id="1.10.10.820">
    <property type="match status" value="1"/>
</dbReference>
<protein>
    <submittedName>
        <fullName evidence="24">Myosin-1</fullName>
    </submittedName>
</protein>
<dbReference type="Proteomes" id="UP000244309">
    <property type="component" value="Unassembled WGS sequence"/>
</dbReference>
<dbReference type="Pfam" id="PF00063">
    <property type="entry name" value="Myosin_head"/>
    <property type="match status" value="1"/>
</dbReference>
<feature type="region of interest" description="Disordered" evidence="20">
    <location>
        <begin position="1418"/>
        <end position="1584"/>
    </location>
</feature>
<evidence type="ECO:0000256" key="6">
    <source>
        <dbReference type="ARBA" id="ARBA00022553"/>
    </source>
</evidence>
<feature type="region of interest" description="Disordered" evidence="20">
    <location>
        <begin position="1714"/>
        <end position="1737"/>
    </location>
</feature>
<dbReference type="PRINTS" id="PR00320">
    <property type="entry name" value="GPROTEINBRPT"/>
</dbReference>
<dbReference type="InterPro" id="IPR054489">
    <property type="entry name" value="Myo1_CA"/>
</dbReference>
<keyword evidence="15" id="KW-0206">Cytoskeleton</keyword>
<evidence type="ECO:0000256" key="17">
    <source>
        <dbReference type="PROSITE-ProRule" id="PRU00192"/>
    </source>
</evidence>
<dbReference type="GO" id="GO:0051666">
    <property type="term" value="P:actin cortical patch localization"/>
    <property type="evidence" value="ECO:0007669"/>
    <property type="project" value="TreeGrafter"/>
</dbReference>
<dbReference type="FunFam" id="1.20.5.4820:FF:000004">
    <property type="entry name" value="Myosin IE"/>
    <property type="match status" value="1"/>
</dbReference>
<comment type="caution">
    <text evidence="24">The sequence shown here is derived from an EMBL/GenBank/DDBJ whole genome shotgun (WGS) entry which is preliminary data.</text>
</comment>
<dbReference type="Gene3D" id="1.20.120.720">
    <property type="entry name" value="Myosin VI head, motor domain, U50 subdomain"/>
    <property type="match status" value="1"/>
</dbReference>
<dbReference type="PANTHER" id="PTHR13140">
    <property type="entry name" value="MYOSIN"/>
    <property type="match status" value="1"/>
</dbReference>
<evidence type="ECO:0000256" key="4">
    <source>
        <dbReference type="ARBA" id="ARBA00022443"/>
    </source>
</evidence>
<evidence type="ECO:0000259" key="22">
    <source>
        <dbReference type="PROSITE" id="PS51456"/>
    </source>
</evidence>
<dbReference type="InterPro" id="IPR027417">
    <property type="entry name" value="P-loop_NTPase"/>
</dbReference>
<feature type="repeat" description="WD" evidence="18">
    <location>
        <begin position="133"/>
        <end position="175"/>
    </location>
</feature>
<dbReference type="SMART" id="SM00242">
    <property type="entry name" value="MYSc"/>
    <property type="match status" value="1"/>
</dbReference>
<dbReference type="Pfam" id="PF08154">
    <property type="entry name" value="NLE"/>
    <property type="match status" value="1"/>
</dbReference>
<dbReference type="Pfam" id="PF06017">
    <property type="entry name" value="Myosin_TH1"/>
    <property type="match status" value="1"/>
</dbReference>
<keyword evidence="8" id="KW-0677">Repeat</keyword>
<dbReference type="VEuPathDB" id="FungiDB:CXQ85_000577"/>
<keyword evidence="14 19" id="KW-0009">Actin-binding</keyword>
<dbReference type="InterPro" id="IPR001680">
    <property type="entry name" value="WD40_rpt"/>
</dbReference>
<feature type="binding site" evidence="19">
    <location>
        <begin position="581"/>
        <end position="588"/>
    </location>
    <ligand>
        <name>ATP</name>
        <dbReference type="ChEBI" id="CHEBI:30616"/>
    </ligand>
</feature>
<dbReference type="PROSITE" id="PS50294">
    <property type="entry name" value="WD_REPEATS_REGION"/>
    <property type="match status" value="5"/>
</dbReference>
<feature type="compositionally biased region" description="Polar residues" evidence="20">
    <location>
        <begin position="1655"/>
        <end position="1686"/>
    </location>
</feature>
<dbReference type="InterPro" id="IPR010926">
    <property type="entry name" value="Myosin_TH1"/>
</dbReference>
<gene>
    <name evidence="24" type="ORF">CXQ85_000577</name>
</gene>
<evidence type="ECO:0000256" key="19">
    <source>
        <dbReference type="PROSITE-ProRule" id="PRU00782"/>
    </source>
</evidence>
<accession>A0A2V1AUV1</accession>
<feature type="compositionally biased region" description="Acidic residues" evidence="20">
    <location>
        <begin position="1725"/>
        <end position="1737"/>
    </location>
</feature>
<dbReference type="STRING" id="45357.A0A2V1AUV1"/>
<dbReference type="PROSITE" id="PS50082">
    <property type="entry name" value="WD_REPEATS_2"/>
    <property type="match status" value="5"/>
</dbReference>
<keyword evidence="7 18" id="KW-0853">WD repeat</keyword>
<evidence type="ECO:0000256" key="10">
    <source>
        <dbReference type="ARBA" id="ARBA00022801"/>
    </source>
</evidence>
<evidence type="ECO:0000256" key="14">
    <source>
        <dbReference type="ARBA" id="ARBA00023203"/>
    </source>
</evidence>
<dbReference type="InterPro" id="IPR012972">
    <property type="entry name" value="NLE"/>
</dbReference>
<dbReference type="GO" id="GO:0006897">
    <property type="term" value="P:endocytosis"/>
    <property type="evidence" value="ECO:0007669"/>
    <property type="project" value="TreeGrafter"/>
</dbReference>
<dbReference type="RefSeq" id="XP_025342535.1">
    <property type="nucleotide sequence ID" value="XM_025484320.1"/>
</dbReference>
<keyword evidence="13 19" id="KW-0505">Motor protein</keyword>
<dbReference type="SUPFAM" id="SSF50978">
    <property type="entry name" value="WD40 repeat-like"/>
    <property type="match status" value="1"/>
</dbReference>
<comment type="similarity">
    <text evidence="3 19">Belongs to the TRAFAC class myosin-kinesin ATPase superfamily. Myosin family.</text>
</comment>
<dbReference type="FunFam" id="1.20.58.530:FF:000007">
    <property type="entry name" value="Myosin IE"/>
    <property type="match status" value="1"/>
</dbReference>
<evidence type="ECO:0000256" key="9">
    <source>
        <dbReference type="ARBA" id="ARBA00022741"/>
    </source>
</evidence>
<dbReference type="InterPro" id="IPR001609">
    <property type="entry name" value="Myosin_head_motor_dom-like"/>
</dbReference>
<dbReference type="GO" id="GO:0051286">
    <property type="term" value="C:cell tip"/>
    <property type="evidence" value="ECO:0007669"/>
    <property type="project" value="TreeGrafter"/>
</dbReference>
<dbReference type="GeneID" id="37005910"/>
<feature type="compositionally biased region" description="Polar residues" evidence="20">
    <location>
        <begin position="1418"/>
        <end position="1433"/>
    </location>
</feature>
<dbReference type="GO" id="GO:0030479">
    <property type="term" value="C:actin cortical patch"/>
    <property type="evidence" value="ECO:0007669"/>
    <property type="project" value="UniProtKB-SubCell"/>
</dbReference>
<evidence type="ECO:0000256" key="2">
    <source>
        <dbReference type="ARBA" id="ARBA00004604"/>
    </source>
</evidence>
<dbReference type="InterPro" id="IPR001452">
    <property type="entry name" value="SH3_domain"/>
</dbReference>
<feature type="repeat" description="WD" evidence="18">
    <location>
        <begin position="396"/>
        <end position="437"/>
    </location>
</feature>
<feature type="compositionally biased region" description="Low complexity" evidence="20">
    <location>
        <begin position="1556"/>
        <end position="1567"/>
    </location>
</feature>
<dbReference type="InterPro" id="IPR036322">
    <property type="entry name" value="WD40_repeat_dom_sf"/>
</dbReference>
<feature type="region of interest" description="Disordered" evidence="20">
    <location>
        <begin position="1653"/>
        <end position="1687"/>
    </location>
</feature>
<dbReference type="Gene3D" id="1.20.5.4820">
    <property type="match status" value="1"/>
</dbReference>
<dbReference type="FunFam" id="1.10.10.820:FF:000001">
    <property type="entry name" value="Myosin heavy chain"/>
    <property type="match status" value="1"/>
</dbReference>
<evidence type="ECO:0000256" key="12">
    <source>
        <dbReference type="ARBA" id="ARBA00023123"/>
    </source>
</evidence>
<keyword evidence="10" id="KW-0378">Hydrolase</keyword>
<dbReference type="GO" id="GO:0005524">
    <property type="term" value="F:ATP binding"/>
    <property type="evidence" value="ECO:0007669"/>
    <property type="project" value="UniProtKB-UniRule"/>
</dbReference>
<dbReference type="Pfam" id="PF00400">
    <property type="entry name" value="WD40"/>
    <property type="match status" value="5"/>
</dbReference>
<dbReference type="GO" id="GO:0016459">
    <property type="term" value="C:myosin complex"/>
    <property type="evidence" value="ECO:0007669"/>
    <property type="project" value="UniProtKB-KW"/>
</dbReference>
<evidence type="ECO:0000256" key="3">
    <source>
        <dbReference type="ARBA" id="ARBA00008314"/>
    </source>
</evidence>
<dbReference type="Pfam" id="PF22773">
    <property type="entry name" value="Myo1_CA"/>
    <property type="match status" value="1"/>
</dbReference>
<evidence type="ECO:0000256" key="18">
    <source>
        <dbReference type="PROSITE-ProRule" id="PRU00221"/>
    </source>
</evidence>
<dbReference type="InterPro" id="IPR020472">
    <property type="entry name" value="WD40_PAC1"/>
</dbReference>
<feature type="compositionally biased region" description="Pro residues" evidence="20">
    <location>
        <begin position="1568"/>
        <end position="1577"/>
    </location>
</feature>
<feature type="repeat" description="WD" evidence="18">
    <location>
        <begin position="176"/>
        <end position="217"/>
    </location>
</feature>
<evidence type="ECO:0000256" key="13">
    <source>
        <dbReference type="ARBA" id="ARBA00023175"/>
    </source>
</evidence>
<dbReference type="EMBL" id="PKFO01000005">
    <property type="protein sequence ID" value="PVH21595.1"/>
    <property type="molecule type" value="Genomic_DNA"/>
</dbReference>
<dbReference type="GO" id="GO:0000146">
    <property type="term" value="F:microfilament motor activity"/>
    <property type="evidence" value="ECO:0007669"/>
    <property type="project" value="TreeGrafter"/>
</dbReference>
<proteinExistence type="inferred from homology"/>
<evidence type="ECO:0000256" key="8">
    <source>
        <dbReference type="ARBA" id="ARBA00022737"/>
    </source>
</evidence>
<dbReference type="GO" id="GO:0071852">
    <property type="term" value="P:fungal-type cell wall organization or biogenesis"/>
    <property type="evidence" value="ECO:0007669"/>
    <property type="project" value="UniProtKB-ARBA"/>
</dbReference>
<feature type="repeat" description="WD" evidence="18">
    <location>
        <begin position="219"/>
        <end position="258"/>
    </location>
</feature>
<evidence type="ECO:0000256" key="5">
    <source>
        <dbReference type="ARBA" id="ARBA00022490"/>
    </source>
</evidence>
<dbReference type="PROSITE" id="PS51757">
    <property type="entry name" value="TH1"/>
    <property type="match status" value="1"/>
</dbReference>
<dbReference type="InterPro" id="IPR036028">
    <property type="entry name" value="SH3-like_dom_sf"/>
</dbReference>
<evidence type="ECO:0000256" key="11">
    <source>
        <dbReference type="ARBA" id="ARBA00022840"/>
    </source>
</evidence>
<evidence type="ECO:0000256" key="16">
    <source>
        <dbReference type="ARBA" id="ARBA00023242"/>
    </source>
</evidence>
<reference evidence="24 25" key="1">
    <citation type="submission" date="2017-12" db="EMBL/GenBank/DDBJ databases">
        <title>Genome Sequence of a Multidrug-Resistant Candida haemulonii Isolate from a Patient with Chronic Leg Ulcers in Israel.</title>
        <authorList>
            <person name="Chow N.A."/>
            <person name="Gade L."/>
            <person name="Batra D."/>
            <person name="Rowe L.A."/>
            <person name="Ben-Ami R."/>
            <person name="Loparev V.N."/>
            <person name="Litvintseva A.P."/>
        </authorList>
    </citation>
    <scope>NUCLEOTIDE SEQUENCE [LARGE SCALE GENOMIC DNA]</scope>
    <source>
        <strain evidence="24 25">B11899</strain>
    </source>
</reference>
<dbReference type="SMART" id="SM00320">
    <property type="entry name" value="WD40"/>
    <property type="match status" value="7"/>
</dbReference>
<dbReference type="Gene3D" id="1.20.58.530">
    <property type="match status" value="1"/>
</dbReference>
<evidence type="ECO:0000259" key="23">
    <source>
        <dbReference type="PROSITE" id="PS51757"/>
    </source>
</evidence>
<name>A0A2V1AUV1_9ASCO</name>
<feature type="domain" description="SH3" evidence="21">
    <location>
        <begin position="1586"/>
        <end position="1646"/>
    </location>
</feature>
<dbReference type="OrthoDB" id="6108017at2759"/>
<keyword evidence="5" id="KW-0963">Cytoplasm</keyword>
<dbReference type="Gene3D" id="2.130.10.10">
    <property type="entry name" value="YVTN repeat-like/Quinoprotein amine dehydrogenase"/>
    <property type="match status" value="1"/>
</dbReference>
<dbReference type="CDD" id="cd00200">
    <property type="entry name" value="WD40"/>
    <property type="match status" value="1"/>
</dbReference>
<feature type="region of interest" description="Actin-binding" evidence="19">
    <location>
        <begin position="1056"/>
        <end position="1078"/>
    </location>
</feature>
<dbReference type="PROSITE" id="PS51456">
    <property type="entry name" value="MYOSIN_MOTOR"/>
    <property type="match status" value="1"/>
</dbReference>
<dbReference type="PANTHER" id="PTHR13140:SF837">
    <property type="entry name" value="MYOSIN-3-RELATED"/>
    <property type="match status" value="1"/>
</dbReference>
<dbReference type="InterPro" id="IPR036961">
    <property type="entry name" value="Kinesin_motor_dom_sf"/>
</dbReference>
<sequence>MATLIPPPSKRQRKQLQEVQETKIVPDDIPNVLIKFQAADTGKTVGGSVRVPGGITESQLEELLNNLNGSIDEPVPYSFSLLAEKNELIDIKDNLYHSVLKPGLKTTEDFMTVIFTPKAVFKVRPITRSNAAIAGHESTVLCCSFAPNNSGRMCSGAGDSTARIWDCNTLTPFRTLRGHTSWILCVSYSPCGSMIATGSMDNTIRLWDSETGEPLGNPLLGHSKWISSIAWEPLHLVKEGEKPRLSSGSKDGSLKIWDTTRRLCLFTLSGHTNSVSCVKWSGSNILYSGSHDKSIKAWDISADGKCLQTLKSHAHWVNHLSLSTDYVIRKGCFDHASLKHTSKKMTEAEMRKKAKDAYEAVAHIGGSINERLVTASDDFTMYFWEPLKSSKPVCRMTGHQKLVNHVSFSPDGRLVVSASFDNSIKLWDGLTGKFLGTFRGHVASVYQTAWSADNRLLRGGRTKAKQQEAPARTGIKKAEFDLHKKKEVGVSDLTLLSKISDESINDNLHKRFMNGTIYTYIGHVLISVNPFQDLGIYTQEMLNMYKGKNRLEVPPHVYAIAESMYYNLKSYGDSQCVIISGESGAGKTEAAKQIMQYIANVSVDDQLGGASSSSGIGKIKDMVLATNPLLESFGCAKTLRNNNSSRHGKYLEIYFNPENYQPIAAHITNYLLEKQRVVQQITNERNFHIFYQFTKHCPPQYQQSFGIQGPGTYIYTSAAQCTTADGIDDNKDFSETINAMNVIGLQQSEQDSIFRMLAAILWIGNISFVENEEGNAAVRDEGVTTFVAYLLEVDPELLKKSIVERIIETSHGMRRGSTYHVPLNIVQAIAVRDALAKGIYNNLFEWIVERVNRSLKDPSHNYEKKSVGILDIYGFEIFDQNSFEQICINYVNEKLQQIFIQLTLKAEQEEYVQEQIQWTPIDYFNNKVVCDLIEATRPQPGLFAALNDSIKTAHADSDAADQVFAQRLSMVGASNKHFEDRRGKFIIKHYAGDVTYEVSGMTDKNKDNMLRDLLEVLSTSNNTFVNKELFPSHLLAAVTDSKKRPETASDKIKKSANILVDTLSQCQPSYIRTIKPNQTKRPKDYENQQVLHQIKYLGLKENVRIRRAGFAYRTTFDKFVQRFYLLSSKTGYAGDYIWSGDDITAVKEILKSCHIPPTEYQMGTTKVFIKTPETLFALEDMRDKYWHNMAARIQRAWRRYMKRKEDAAKVIQTAWRTKKHGNKFEQLRDTGSEILGGRKERRRMSLLGSRAYMGDYLGCNQSSGYGRFIVTSAGINEYVVFSAKGEILLSKFGRSSKRFPRIFILTKNNLYVVAEVVVEKRLALQKEFTLPLSGVNYLGLSSFSDNWLAVSLHTATASTPDIFINLDFKTELVTHMKQLNRGITVKIGPTIEYQKKPGKFHVVKIIVGASSAQADNYKSGSVTVGQGLAPTSRNPKRPRPRATAVDYSKYYNRGAQMKSAPASRNGSHAFSASAAAHAYHQAQPRTVPESYPRDRSTIPQPNVKQQKKPPPAPPGIAQATYHQSNPSTPSSSQQAQVKPAPPRPAKKTTAPPRPPVKNTATPTSKPTPSAPPQPPSAPSSSRALKPKFPTYKVMYDYDGSVAGSVALVKDSIVYVANVNGKWGLVKDLDETYEGWSPMDYMKEVEPPQELFSGNGDANISSSRTPVAPQEVQSEGSRPTILPTSSGNGLGNGLADAILAKKSGDVTLAGSLADALKKRKGATGNDSDEEEDDDDDEW</sequence>
<evidence type="ECO:0000256" key="7">
    <source>
        <dbReference type="ARBA" id="ARBA00022574"/>
    </source>
</evidence>
<dbReference type="SUPFAM" id="SSF52540">
    <property type="entry name" value="P-loop containing nucleoside triphosphate hydrolases"/>
    <property type="match status" value="1"/>
</dbReference>
<keyword evidence="25" id="KW-1185">Reference proteome</keyword>
<feature type="compositionally biased region" description="Low complexity" evidence="20">
    <location>
        <begin position="1467"/>
        <end position="1482"/>
    </location>
</feature>
<dbReference type="InterPro" id="IPR015943">
    <property type="entry name" value="WD40/YVTN_repeat-like_dom_sf"/>
</dbReference>
<feature type="compositionally biased region" description="Low complexity" evidence="20">
    <location>
        <begin position="1523"/>
        <end position="1538"/>
    </location>
</feature>
<dbReference type="SUPFAM" id="SSF50044">
    <property type="entry name" value="SH3-domain"/>
    <property type="match status" value="1"/>
</dbReference>
<dbReference type="GO" id="GO:0005730">
    <property type="term" value="C:nucleolus"/>
    <property type="evidence" value="ECO:0007669"/>
    <property type="project" value="UniProtKB-SubCell"/>
</dbReference>
<dbReference type="GO" id="GO:0006950">
    <property type="term" value="P:response to stress"/>
    <property type="evidence" value="ECO:0007669"/>
    <property type="project" value="UniProtKB-ARBA"/>
</dbReference>
<dbReference type="PROSITE" id="PS50002">
    <property type="entry name" value="SH3"/>
    <property type="match status" value="1"/>
</dbReference>
<feature type="domain" description="Myosin motor" evidence="22">
    <location>
        <begin position="488"/>
        <end position="1183"/>
    </location>
</feature>
<keyword evidence="16" id="KW-0539">Nucleus</keyword>
<comment type="subcellular location">
    <subcellularLocation>
        <location evidence="1">Cytoplasm</location>
        <location evidence="1">Cytoskeleton</location>
        <location evidence="1">Actin patch</location>
    </subcellularLocation>
    <subcellularLocation>
        <location evidence="2">Nucleus</location>
        <location evidence="2">Nucleolus</location>
    </subcellularLocation>
</comment>
<keyword evidence="6" id="KW-0597">Phosphoprotein</keyword>
<dbReference type="InterPro" id="IPR036072">
    <property type="entry name" value="MYSc_Myo1"/>
</dbReference>
<evidence type="ECO:0000313" key="24">
    <source>
        <dbReference type="EMBL" id="PVH21595.1"/>
    </source>
</evidence>
<evidence type="ECO:0000256" key="20">
    <source>
        <dbReference type="SAM" id="MobiDB-lite"/>
    </source>
</evidence>
<evidence type="ECO:0000256" key="1">
    <source>
        <dbReference type="ARBA" id="ARBA00004134"/>
    </source>
</evidence>
<evidence type="ECO:0000259" key="21">
    <source>
        <dbReference type="PROSITE" id="PS50002"/>
    </source>
</evidence>